<accession>A0A9P6RD13</accession>
<organism evidence="1 2">
    <name type="scientific">Linnemannia gamsii</name>
    <dbReference type="NCBI Taxonomy" id="64522"/>
    <lineage>
        <taxon>Eukaryota</taxon>
        <taxon>Fungi</taxon>
        <taxon>Fungi incertae sedis</taxon>
        <taxon>Mucoromycota</taxon>
        <taxon>Mortierellomycotina</taxon>
        <taxon>Mortierellomycetes</taxon>
        <taxon>Mortierellales</taxon>
        <taxon>Mortierellaceae</taxon>
        <taxon>Linnemannia</taxon>
    </lineage>
</organism>
<dbReference type="EMBL" id="JAAAIN010000404">
    <property type="protein sequence ID" value="KAG0314986.1"/>
    <property type="molecule type" value="Genomic_DNA"/>
</dbReference>
<dbReference type="Proteomes" id="UP000823405">
    <property type="component" value="Unassembled WGS sequence"/>
</dbReference>
<gene>
    <name evidence="1" type="ORF">BGZ97_008749</name>
</gene>
<keyword evidence="2" id="KW-1185">Reference proteome</keyword>
<proteinExistence type="predicted"/>
<dbReference type="OrthoDB" id="2668416at2759"/>
<sequence length="76" mass="8656">MGVGQGTVDLYTWKCFEVIEELEDQYIVWPDSVRKTVISNWFKTEKAFPNAFGALDGLSAITKANLRLYPRAMLDP</sequence>
<evidence type="ECO:0000313" key="2">
    <source>
        <dbReference type="Proteomes" id="UP000823405"/>
    </source>
</evidence>
<protein>
    <submittedName>
        <fullName evidence="1">Uncharacterized protein</fullName>
    </submittedName>
</protein>
<comment type="caution">
    <text evidence="1">The sequence shown here is derived from an EMBL/GenBank/DDBJ whole genome shotgun (WGS) entry which is preliminary data.</text>
</comment>
<evidence type="ECO:0000313" key="1">
    <source>
        <dbReference type="EMBL" id="KAG0314986.1"/>
    </source>
</evidence>
<name>A0A9P6RD13_9FUNG</name>
<dbReference type="AlphaFoldDB" id="A0A9P6RD13"/>
<reference evidence="1" key="1">
    <citation type="journal article" date="2020" name="Fungal Divers.">
        <title>Resolving the Mortierellaceae phylogeny through synthesis of multi-gene phylogenetics and phylogenomics.</title>
        <authorList>
            <person name="Vandepol N."/>
            <person name="Liber J."/>
            <person name="Desiro A."/>
            <person name="Na H."/>
            <person name="Kennedy M."/>
            <person name="Barry K."/>
            <person name="Grigoriev I.V."/>
            <person name="Miller A.N."/>
            <person name="O'Donnell K."/>
            <person name="Stajich J.E."/>
            <person name="Bonito G."/>
        </authorList>
    </citation>
    <scope>NUCLEOTIDE SEQUENCE</scope>
    <source>
        <strain evidence="1">NVP60</strain>
    </source>
</reference>